<evidence type="ECO:0000313" key="2">
    <source>
        <dbReference type="Proteomes" id="UP000251576"/>
    </source>
</evidence>
<accession>A0A330G532</accession>
<protein>
    <submittedName>
        <fullName evidence="1">Uncharacterized protein</fullName>
    </submittedName>
</protein>
<name>A0A330G532_ENTCL</name>
<dbReference type="Proteomes" id="UP000251576">
    <property type="component" value="Unassembled WGS sequence"/>
</dbReference>
<dbReference type="RefSeq" id="WP_032610524.1">
    <property type="nucleotide sequence ID" value="NZ_CABMNQ010000070.1"/>
</dbReference>
<organism evidence="1 2">
    <name type="scientific">Enterobacter cloacae</name>
    <dbReference type="NCBI Taxonomy" id="550"/>
    <lineage>
        <taxon>Bacteria</taxon>
        <taxon>Pseudomonadati</taxon>
        <taxon>Pseudomonadota</taxon>
        <taxon>Gammaproteobacteria</taxon>
        <taxon>Enterobacterales</taxon>
        <taxon>Enterobacteriaceae</taxon>
        <taxon>Enterobacter</taxon>
        <taxon>Enterobacter cloacae complex</taxon>
    </lineage>
</organism>
<sequence length="93" mass="10329">MTLTNAQIYTLRRLNTGTRYLMQGNGKKGMEQRPDCLSTLGYFPVNAPSLPPLFRLGLIEFTLKSGLEQSCFYRVRLTGRGQELATTAVISVG</sequence>
<dbReference type="EMBL" id="QMDH01000070">
    <property type="protein sequence ID" value="RAZ62002.1"/>
    <property type="molecule type" value="Genomic_DNA"/>
</dbReference>
<evidence type="ECO:0000313" key="1">
    <source>
        <dbReference type="EMBL" id="RAZ62002.1"/>
    </source>
</evidence>
<proteinExistence type="predicted"/>
<dbReference type="AlphaFoldDB" id="A0A330G532"/>
<reference evidence="1 2" key="1">
    <citation type="submission" date="2018-06" db="EMBL/GenBank/DDBJ databases">
        <title>ACT-28, a chromosomally-encoded AmpC with carbapenemase activity from Enterobacter kobei.</title>
        <authorList>
            <person name="Jousset A.B."/>
            <person name="Oueslati S."/>
            <person name="Bernabeu S."/>
            <person name="Takissian J."/>
            <person name="Creton E."/>
            <person name="Vogel A."/>
            <person name="Cotellon G."/>
            <person name="Bonnin R.A."/>
            <person name="Dortet L."/>
            <person name="Naas T."/>
        </authorList>
    </citation>
    <scope>NUCLEOTIDE SEQUENCE [LARGE SCALE GENOMIC DNA]</scope>
    <source>
        <strain evidence="1 2">99B3</strain>
    </source>
</reference>
<comment type="caution">
    <text evidence="1">The sequence shown here is derived from an EMBL/GenBank/DDBJ whole genome shotgun (WGS) entry which is preliminary data.</text>
</comment>
<gene>
    <name evidence="1" type="ORF">DP202_25290</name>
</gene>